<dbReference type="InterPro" id="IPR035897">
    <property type="entry name" value="Toll_tir_struct_dom_sf"/>
</dbReference>
<evidence type="ECO:0000259" key="2">
    <source>
        <dbReference type="Pfam" id="PF13676"/>
    </source>
</evidence>
<dbReference type="Gene3D" id="3.40.50.10140">
    <property type="entry name" value="Toll/interleukin-1 receptor homology (TIR) domain"/>
    <property type="match status" value="1"/>
</dbReference>
<dbReference type="EMBL" id="JBHSOG010000102">
    <property type="protein sequence ID" value="MFC5771914.1"/>
    <property type="molecule type" value="Genomic_DNA"/>
</dbReference>
<feature type="transmembrane region" description="Helical" evidence="1">
    <location>
        <begin position="44"/>
        <end position="67"/>
    </location>
</feature>
<feature type="transmembrane region" description="Helical" evidence="1">
    <location>
        <begin position="21"/>
        <end position="38"/>
    </location>
</feature>
<keyword evidence="1" id="KW-0472">Membrane</keyword>
<dbReference type="Proteomes" id="UP001595974">
    <property type="component" value="Unassembled WGS sequence"/>
</dbReference>
<feature type="transmembrane region" description="Helical" evidence="1">
    <location>
        <begin position="79"/>
        <end position="99"/>
    </location>
</feature>
<keyword evidence="4" id="KW-1185">Reference proteome</keyword>
<organism evidence="3 4">
    <name type="scientific">Thauera sinica</name>
    <dbReference type="NCBI Taxonomy" id="2665146"/>
    <lineage>
        <taxon>Bacteria</taxon>
        <taxon>Pseudomonadati</taxon>
        <taxon>Pseudomonadota</taxon>
        <taxon>Betaproteobacteria</taxon>
        <taxon>Rhodocyclales</taxon>
        <taxon>Zoogloeaceae</taxon>
        <taxon>Thauera</taxon>
    </lineage>
</organism>
<feature type="domain" description="TIR" evidence="2">
    <location>
        <begin position="141"/>
        <end position="251"/>
    </location>
</feature>
<sequence>MSTDLAPTGAAALRRLAQVSILFAVASLLATAVALMRLPHAVGAGQGIVVAAGMLVGALAFAFGVMISLRKPRARRMGFAVVAAAFAAAVLFGLLAAVVPESSAAFGAWTLVLLGYAAFATHRLVRWPAAVRDEPKSDLRIFISYRRDDSRETVGRIHDHLRGDFEGENLFLDVDRQAAGEDYRVVIGRALEHADAVLVVIGTRWLTLAGRDGRRRLDDEGDMVRIEIETALARRLRVIPVLVQGTAMPGENDLPPPLRPLSFLTALPVRPDPDFRPDMRRLVAALLGEDGNEEDREAEAVAGTA</sequence>
<gene>
    <name evidence="3" type="ORF">ACFPTN_21245</name>
</gene>
<keyword evidence="1" id="KW-0812">Transmembrane</keyword>
<comment type="caution">
    <text evidence="3">The sequence shown here is derived from an EMBL/GenBank/DDBJ whole genome shotgun (WGS) entry which is preliminary data.</text>
</comment>
<name>A0ABW1AXY2_9RHOO</name>
<dbReference type="InterPro" id="IPR000157">
    <property type="entry name" value="TIR_dom"/>
</dbReference>
<keyword evidence="1" id="KW-1133">Transmembrane helix</keyword>
<evidence type="ECO:0000313" key="3">
    <source>
        <dbReference type="EMBL" id="MFC5771914.1"/>
    </source>
</evidence>
<keyword evidence="3" id="KW-0675">Receptor</keyword>
<dbReference type="SUPFAM" id="SSF52200">
    <property type="entry name" value="Toll/Interleukin receptor TIR domain"/>
    <property type="match status" value="1"/>
</dbReference>
<protein>
    <submittedName>
        <fullName evidence="3">Toll/interleukin-1 receptor domain-containing protein</fullName>
    </submittedName>
</protein>
<dbReference type="RefSeq" id="WP_096444868.1">
    <property type="nucleotide sequence ID" value="NZ_JBHSOG010000102.1"/>
</dbReference>
<evidence type="ECO:0000256" key="1">
    <source>
        <dbReference type="SAM" id="Phobius"/>
    </source>
</evidence>
<reference evidence="4" key="1">
    <citation type="journal article" date="2019" name="Int. J. Syst. Evol. Microbiol.">
        <title>The Global Catalogue of Microorganisms (GCM) 10K type strain sequencing project: providing services to taxonomists for standard genome sequencing and annotation.</title>
        <authorList>
            <consortium name="The Broad Institute Genomics Platform"/>
            <consortium name="The Broad Institute Genome Sequencing Center for Infectious Disease"/>
            <person name="Wu L."/>
            <person name="Ma J."/>
        </authorList>
    </citation>
    <scope>NUCLEOTIDE SEQUENCE [LARGE SCALE GENOMIC DNA]</scope>
    <source>
        <strain evidence="4">SHR3</strain>
    </source>
</reference>
<accession>A0ABW1AXY2</accession>
<proteinExistence type="predicted"/>
<dbReference type="Pfam" id="PF13676">
    <property type="entry name" value="TIR_2"/>
    <property type="match status" value="1"/>
</dbReference>
<evidence type="ECO:0000313" key="4">
    <source>
        <dbReference type="Proteomes" id="UP001595974"/>
    </source>
</evidence>
<feature type="transmembrane region" description="Helical" evidence="1">
    <location>
        <begin position="105"/>
        <end position="125"/>
    </location>
</feature>